<name>A0A0V1KHC1_9BILA</name>
<evidence type="ECO:0000313" key="1">
    <source>
        <dbReference type="EMBL" id="KRZ46623.1"/>
    </source>
</evidence>
<sequence>MVPLFTPGWSLPLNRSATPTAGTCRFAVPEPYT</sequence>
<gene>
    <name evidence="1" type="ORF">T02_11954</name>
</gene>
<organism evidence="1 2">
    <name type="scientific">Trichinella nativa</name>
    <dbReference type="NCBI Taxonomy" id="6335"/>
    <lineage>
        <taxon>Eukaryota</taxon>
        <taxon>Metazoa</taxon>
        <taxon>Ecdysozoa</taxon>
        <taxon>Nematoda</taxon>
        <taxon>Enoplea</taxon>
        <taxon>Dorylaimia</taxon>
        <taxon>Trichinellida</taxon>
        <taxon>Trichinellidae</taxon>
        <taxon>Trichinella</taxon>
    </lineage>
</organism>
<protein>
    <submittedName>
        <fullName evidence="1">Uncharacterized protein</fullName>
    </submittedName>
</protein>
<evidence type="ECO:0000313" key="2">
    <source>
        <dbReference type="Proteomes" id="UP000054721"/>
    </source>
</evidence>
<keyword evidence="2" id="KW-1185">Reference proteome</keyword>
<dbReference type="Proteomes" id="UP000054721">
    <property type="component" value="Unassembled WGS sequence"/>
</dbReference>
<dbReference type="AlphaFoldDB" id="A0A0V1KHC1"/>
<reference evidence="1 2" key="1">
    <citation type="submission" date="2015-05" db="EMBL/GenBank/DDBJ databases">
        <title>Evolution of Trichinella species and genotypes.</title>
        <authorList>
            <person name="Korhonen P.K."/>
            <person name="Edoardo P."/>
            <person name="Giuseppe L.R."/>
            <person name="Gasser R.B."/>
        </authorList>
    </citation>
    <scope>NUCLEOTIDE SEQUENCE [LARGE SCALE GENOMIC DNA]</scope>
    <source>
        <strain evidence="1">ISS10</strain>
    </source>
</reference>
<proteinExistence type="predicted"/>
<dbReference type="EMBL" id="JYDW01002698">
    <property type="protein sequence ID" value="KRZ46623.1"/>
    <property type="molecule type" value="Genomic_DNA"/>
</dbReference>
<accession>A0A0V1KHC1</accession>
<comment type="caution">
    <text evidence="1">The sequence shown here is derived from an EMBL/GenBank/DDBJ whole genome shotgun (WGS) entry which is preliminary data.</text>
</comment>
<feature type="non-terminal residue" evidence="1">
    <location>
        <position position="33"/>
    </location>
</feature>